<dbReference type="Gene3D" id="3.30.420.10">
    <property type="entry name" value="Ribonuclease H-like superfamily/Ribonuclease H"/>
    <property type="match status" value="1"/>
</dbReference>
<proteinExistence type="predicted"/>
<comment type="caution">
    <text evidence="2">The sequence shown here is derived from an EMBL/GenBank/DDBJ whole genome shotgun (WGS) entry which is preliminary data.</text>
</comment>
<dbReference type="InterPro" id="IPR012337">
    <property type="entry name" value="RNaseH-like_sf"/>
</dbReference>
<dbReference type="EMBL" id="BART01035774">
    <property type="protein sequence ID" value="GAH05599.1"/>
    <property type="molecule type" value="Genomic_DNA"/>
</dbReference>
<dbReference type="InterPro" id="IPR001584">
    <property type="entry name" value="Integrase_cat-core"/>
</dbReference>
<feature type="domain" description="Integrase catalytic" evidence="1">
    <location>
        <begin position="84"/>
        <end position="184"/>
    </location>
</feature>
<dbReference type="PROSITE" id="PS50994">
    <property type="entry name" value="INTEGRASE"/>
    <property type="match status" value="1"/>
</dbReference>
<reference evidence="2" key="1">
    <citation type="journal article" date="2014" name="Front. Microbiol.">
        <title>High frequency of phylogenetically diverse reductive dehalogenase-homologous genes in deep subseafloor sedimentary metagenomes.</title>
        <authorList>
            <person name="Kawai M."/>
            <person name="Futagami T."/>
            <person name="Toyoda A."/>
            <person name="Takaki Y."/>
            <person name="Nishi S."/>
            <person name="Hori S."/>
            <person name="Arai W."/>
            <person name="Tsubouchi T."/>
            <person name="Morono Y."/>
            <person name="Uchiyama I."/>
            <person name="Ito T."/>
            <person name="Fujiyama A."/>
            <person name="Inagaki F."/>
            <person name="Takami H."/>
        </authorList>
    </citation>
    <scope>NUCLEOTIDE SEQUENCE</scope>
    <source>
        <strain evidence="2">Expedition CK06-06</strain>
    </source>
</reference>
<accession>X1DKR2</accession>
<gene>
    <name evidence="2" type="ORF">S01H4_60605</name>
</gene>
<organism evidence="2">
    <name type="scientific">marine sediment metagenome</name>
    <dbReference type="NCBI Taxonomy" id="412755"/>
    <lineage>
        <taxon>unclassified sequences</taxon>
        <taxon>metagenomes</taxon>
        <taxon>ecological metagenomes</taxon>
    </lineage>
</organism>
<sequence length="184" mass="21050">RKYTSKDVRLLARTAELHDYPNGAALKKTLERMANEYGEEEYRNIANISVSHIYNLKKTVSYQRSVPFYQETKKAKARAIGERCKPEPAGKPGYLRVDTLHQGDRDGQKGVYHINTVEEVVQWEVAGAAEKITDSQLIPLLEKIIASYPYRIINFHADNGSEYINRKVAEMLNNLLIKLTKSRP</sequence>
<name>X1DKR2_9ZZZZ</name>
<evidence type="ECO:0000259" key="1">
    <source>
        <dbReference type="PROSITE" id="PS50994"/>
    </source>
</evidence>
<feature type="non-terminal residue" evidence="2">
    <location>
        <position position="1"/>
    </location>
</feature>
<dbReference type="GO" id="GO:0003676">
    <property type="term" value="F:nucleic acid binding"/>
    <property type="evidence" value="ECO:0007669"/>
    <property type="project" value="InterPro"/>
</dbReference>
<dbReference type="SUPFAM" id="SSF53098">
    <property type="entry name" value="Ribonuclease H-like"/>
    <property type="match status" value="1"/>
</dbReference>
<dbReference type="GO" id="GO:0015074">
    <property type="term" value="P:DNA integration"/>
    <property type="evidence" value="ECO:0007669"/>
    <property type="project" value="InterPro"/>
</dbReference>
<dbReference type="AlphaFoldDB" id="X1DKR2"/>
<protein>
    <recommendedName>
        <fullName evidence="1">Integrase catalytic domain-containing protein</fullName>
    </recommendedName>
</protein>
<feature type="non-terminal residue" evidence="2">
    <location>
        <position position="184"/>
    </location>
</feature>
<evidence type="ECO:0000313" key="2">
    <source>
        <dbReference type="EMBL" id="GAH05599.1"/>
    </source>
</evidence>
<dbReference type="InterPro" id="IPR036397">
    <property type="entry name" value="RNaseH_sf"/>
</dbReference>